<evidence type="ECO:0000256" key="2">
    <source>
        <dbReference type="SAM" id="SignalP"/>
    </source>
</evidence>
<dbReference type="InterPro" id="IPR001119">
    <property type="entry name" value="SLH_dom"/>
</dbReference>
<feature type="chain" id="PRO_5046335512" description="SLH domain-containing protein" evidence="2">
    <location>
        <begin position="23"/>
        <end position="409"/>
    </location>
</feature>
<dbReference type="RefSeq" id="WP_029055274.1">
    <property type="nucleotide sequence ID" value="NZ_CP015108.1"/>
</dbReference>
<accession>A0ABM6JXM5</accession>
<feature type="domain" description="SLH" evidence="3">
    <location>
        <begin position="155"/>
        <end position="218"/>
    </location>
</feature>
<evidence type="ECO:0000313" key="4">
    <source>
        <dbReference type="EMBL" id="ARF14888.1"/>
    </source>
</evidence>
<keyword evidence="5" id="KW-1185">Reference proteome</keyword>
<feature type="domain" description="SLH" evidence="3">
    <location>
        <begin position="35"/>
        <end position="98"/>
    </location>
</feature>
<organism evidence="4 5">
    <name type="scientific">Sporosarcina ureae</name>
    <dbReference type="NCBI Taxonomy" id="1571"/>
    <lineage>
        <taxon>Bacteria</taxon>
        <taxon>Bacillati</taxon>
        <taxon>Bacillota</taxon>
        <taxon>Bacilli</taxon>
        <taxon>Bacillales</taxon>
        <taxon>Caryophanaceae</taxon>
        <taxon>Sporosarcina</taxon>
    </lineage>
</organism>
<feature type="compositionally biased region" description="Pro residues" evidence="1">
    <location>
        <begin position="252"/>
        <end position="277"/>
    </location>
</feature>
<dbReference type="InterPro" id="IPR014044">
    <property type="entry name" value="CAP_dom"/>
</dbReference>
<dbReference type="PROSITE" id="PS51272">
    <property type="entry name" value="SLH"/>
    <property type="match status" value="2"/>
</dbReference>
<feature type="signal peptide" evidence="2">
    <location>
        <begin position="1"/>
        <end position="22"/>
    </location>
</feature>
<dbReference type="Gene3D" id="3.40.33.10">
    <property type="entry name" value="CAP"/>
    <property type="match status" value="1"/>
</dbReference>
<dbReference type="InterPro" id="IPR051465">
    <property type="entry name" value="Cell_Envelope_Struct_Comp"/>
</dbReference>
<name>A0ABM6JXM5_SPOUR</name>
<dbReference type="EMBL" id="CP015108">
    <property type="protein sequence ID" value="ARF14888.1"/>
    <property type="molecule type" value="Genomic_DNA"/>
</dbReference>
<protein>
    <recommendedName>
        <fullName evidence="3">SLH domain-containing protein</fullName>
    </recommendedName>
</protein>
<proteinExistence type="predicted"/>
<dbReference type="CDD" id="cd05379">
    <property type="entry name" value="CAP_bacterial"/>
    <property type="match status" value="1"/>
</dbReference>
<reference evidence="4 5" key="1">
    <citation type="submission" date="2016-04" db="EMBL/GenBank/DDBJ databases">
        <title>Comparative Genomics and Epigenetics of Sporosarcina ureae.</title>
        <authorList>
            <person name="Oliver A.S."/>
            <person name="Cooper K.K."/>
        </authorList>
    </citation>
    <scope>NUCLEOTIDE SEQUENCE [LARGE SCALE GENOMIC DNA]</scope>
    <source>
        <strain evidence="4 5">S204</strain>
    </source>
</reference>
<evidence type="ECO:0000313" key="5">
    <source>
        <dbReference type="Proteomes" id="UP000192486"/>
    </source>
</evidence>
<dbReference type="SUPFAM" id="SSF55797">
    <property type="entry name" value="PR-1-like"/>
    <property type="match status" value="1"/>
</dbReference>
<sequence>MSLVCNKKIFLSTIAMSVAVSAGGIATSVPIEAAKAVAFKDVPEKHYAYDAVMYMAANDIIKGYADNTYRLNKPVTRAQAAKMIAVSIGAKPSHAYKMDFKDVTKDNGSYDHIRALTQRGLFKNAEKFNPNKPLTRGQMAKLLVLGYHIVTDDNDFIIFDDVKKSSGAYEYIITIAELNITTTRPGGKFNPNDPVTRGQLAAFLYRTMQFDENRKKGLITYDNQKKGYVDKDKNLIKPNPNNQKPAPEKPKPVPPKPTPKPPAAKPEPPKPTPVPPKPEPEQPSLAAQSIIHVNIKRTNAKVSNLRADPTLNRMASARAEDLAKLGELSHITPTHGTIVEMLDKFDYKWEAYGENIGAGFTDALEITNAWLASPAHKENLLSPVFTHMGAGTAPDSDGKIYWVTLYTKK</sequence>
<keyword evidence="2" id="KW-0732">Signal</keyword>
<dbReference type="PANTHER" id="PTHR43308">
    <property type="entry name" value="OUTER MEMBRANE PROTEIN ALPHA-RELATED"/>
    <property type="match status" value="1"/>
</dbReference>
<dbReference type="InterPro" id="IPR035940">
    <property type="entry name" value="CAP_sf"/>
</dbReference>
<dbReference type="Pfam" id="PF00395">
    <property type="entry name" value="SLH"/>
    <property type="match status" value="3"/>
</dbReference>
<evidence type="ECO:0000256" key="1">
    <source>
        <dbReference type="SAM" id="MobiDB-lite"/>
    </source>
</evidence>
<dbReference type="Pfam" id="PF00188">
    <property type="entry name" value="CAP"/>
    <property type="match status" value="1"/>
</dbReference>
<evidence type="ECO:0000259" key="3">
    <source>
        <dbReference type="PROSITE" id="PS51272"/>
    </source>
</evidence>
<gene>
    <name evidence="4" type="ORF">SporoS204_12435</name>
</gene>
<dbReference type="Proteomes" id="UP000192486">
    <property type="component" value="Chromosome"/>
</dbReference>
<feature type="region of interest" description="Disordered" evidence="1">
    <location>
        <begin position="229"/>
        <end position="284"/>
    </location>
</feature>